<feature type="compositionally biased region" description="Basic residues" evidence="1">
    <location>
        <begin position="556"/>
        <end position="567"/>
    </location>
</feature>
<feature type="region of interest" description="Disordered" evidence="1">
    <location>
        <begin position="519"/>
        <end position="577"/>
    </location>
</feature>
<reference evidence="2" key="1">
    <citation type="journal article" date="2023" name="Mol. Phylogenet. Evol.">
        <title>Genome-scale phylogeny and comparative genomics of the fungal order Sordariales.</title>
        <authorList>
            <person name="Hensen N."/>
            <person name="Bonometti L."/>
            <person name="Westerberg I."/>
            <person name="Brannstrom I.O."/>
            <person name="Guillou S."/>
            <person name="Cros-Aarteil S."/>
            <person name="Calhoun S."/>
            <person name="Haridas S."/>
            <person name="Kuo A."/>
            <person name="Mondo S."/>
            <person name="Pangilinan J."/>
            <person name="Riley R."/>
            <person name="LaButti K."/>
            <person name="Andreopoulos B."/>
            <person name="Lipzen A."/>
            <person name="Chen C."/>
            <person name="Yan M."/>
            <person name="Daum C."/>
            <person name="Ng V."/>
            <person name="Clum A."/>
            <person name="Steindorff A."/>
            <person name="Ohm R.A."/>
            <person name="Martin F."/>
            <person name="Silar P."/>
            <person name="Natvig D.O."/>
            <person name="Lalanne C."/>
            <person name="Gautier V."/>
            <person name="Ament-Velasquez S.L."/>
            <person name="Kruys A."/>
            <person name="Hutchinson M.I."/>
            <person name="Powell A.J."/>
            <person name="Barry K."/>
            <person name="Miller A.N."/>
            <person name="Grigoriev I.V."/>
            <person name="Debuchy R."/>
            <person name="Gladieux P."/>
            <person name="Hiltunen Thoren M."/>
            <person name="Johannesson H."/>
        </authorList>
    </citation>
    <scope>NUCLEOTIDE SEQUENCE</scope>
    <source>
        <strain evidence="2">CBS 333.67</strain>
    </source>
</reference>
<feature type="compositionally biased region" description="Basic and acidic residues" evidence="1">
    <location>
        <begin position="96"/>
        <end position="106"/>
    </location>
</feature>
<accession>A0AAJ0GXH4</accession>
<reference evidence="2" key="2">
    <citation type="submission" date="2023-06" db="EMBL/GenBank/DDBJ databases">
        <authorList>
            <consortium name="Lawrence Berkeley National Laboratory"/>
            <person name="Mondo S.J."/>
            <person name="Hensen N."/>
            <person name="Bonometti L."/>
            <person name="Westerberg I."/>
            <person name="Brannstrom I.O."/>
            <person name="Guillou S."/>
            <person name="Cros-Aarteil S."/>
            <person name="Calhoun S."/>
            <person name="Haridas S."/>
            <person name="Kuo A."/>
            <person name="Pangilinan J."/>
            <person name="Riley R."/>
            <person name="Labutti K."/>
            <person name="Andreopoulos B."/>
            <person name="Lipzen A."/>
            <person name="Chen C."/>
            <person name="Yanf M."/>
            <person name="Daum C."/>
            <person name="Ng V."/>
            <person name="Clum A."/>
            <person name="Steindorff A."/>
            <person name="Ohm R."/>
            <person name="Martin F."/>
            <person name="Silar P."/>
            <person name="Natvig D."/>
            <person name="Lalanne C."/>
            <person name="Gautier V."/>
            <person name="Ament-Velasquez S.L."/>
            <person name="Kruys A."/>
            <person name="Hutchinson M.I."/>
            <person name="Powell A.J."/>
            <person name="Barry K."/>
            <person name="Miller A.N."/>
            <person name="Grigoriev I.V."/>
            <person name="Debuchy R."/>
            <person name="Gladieux P."/>
            <person name="Thoren M.H."/>
            <person name="Johannesson H."/>
        </authorList>
    </citation>
    <scope>NUCLEOTIDE SEQUENCE</scope>
    <source>
        <strain evidence="2">CBS 333.67</strain>
    </source>
</reference>
<comment type="caution">
    <text evidence="2">The sequence shown here is derived from an EMBL/GenBank/DDBJ whole genome shotgun (WGS) entry which is preliminary data.</text>
</comment>
<dbReference type="GeneID" id="87887502"/>
<evidence type="ECO:0000256" key="1">
    <source>
        <dbReference type="SAM" id="MobiDB-lite"/>
    </source>
</evidence>
<dbReference type="RefSeq" id="XP_062723773.1">
    <property type="nucleotide sequence ID" value="XM_062868673.1"/>
</dbReference>
<name>A0AAJ0GXH4_9PEZI</name>
<feature type="region of interest" description="Disordered" evidence="1">
    <location>
        <begin position="1"/>
        <end position="33"/>
    </location>
</feature>
<evidence type="ECO:0000313" key="2">
    <source>
        <dbReference type="EMBL" id="KAK3307993.1"/>
    </source>
</evidence>
<evidence type="ECO:0000313" key="3">
    <source>
        <dbReference type="Proteomes" id="UP001273166"/>
    </source>
</evidence>
<feature type="compositionally biased region" description="Low complexity" evidence="1">
    <location>
        <begin position="1"/>
        <end position="25"/>
    </location>
</feature>
<proteinExistence type="predicted"/>
<gene>
    <name evidence="2" type="ORF">B0T15DRAFT_523181</name>
</gene>
<feature type="region of interest" description="Disordered" evidence="1">
    <location>
        <begin position="297"/>
        <end position="344"/>
    </location>
</feature>
<organism evidence="2 3">
    <name type="scientific">Chaetomium strumarium</name>
    <dbReference type="NCBI Taxonomy" id="1170767"/>
    <lineage>
        <taxon>Eukaryota</taxon>
        <taxon>Fungi</taxon>
        <taxon>Dikarya</taxon>
        <taxon>Ascomycota</taxon>
        <taxon>Pezizomycotina</taxon>
        <taxon>Sordariomycetes</taxon>
        <taxon>Sordariomycetidae</taxon>
        <taxon>Sordariales</taxon>
        <taxon>Chaetomiaceae</taxon>
        <taxon>Chaetomium</taxon>
    </lineage>
</organism>
<feature type="compositionally biased region" description="Pro residues" evidence="1">
    <location>
        <begin position="136"/>
        <end position="156"/>
    </location>
</feature>
<dbReference type="EMBL" id="JAUDZG010000002">
    <property type="protein sequence ID" value="KAK3307993.1"/>
    <property type="molecule type" value="Genomic_DNA"/>
</dbReference>
<dbReference type="Proteomes" id="UP001273166">
    <property type="component" value="Unassembled WGS sequence"/>
</dbReference>
<sequence length="604" mass="64811">MATSSATDTATSFSSSFVSQQKDSAAPIINCPVPGCSAKIDAKRQVICEAHLRSMSTADRSRDASQEVGSRTAGPPGTSSLARPPMPSTSPNPRKLLQETDKDRPMILRRKTAGNLPQFIPQQPTPGLASRSGPTLTPPSPQPLAPPPPVHSPPASPAQSRNGEPAWKRQRLSPSLEHSPKGRVNGISSRPPSAESGQGGKSVDSGSPQLGRRPSNVSPQRMKDVKTNSKPNVKHPVRRIPLQLSNLRFIDSVEESTSGVLSEQSSSGLNGWPRNVSPWSDGESVFALREGLRGSWTENMGFPTPTVAQVDATDTPREVQRTSDLSNGYSHKAPPPWETPDGRTSAQGLLLAKGSVVSKQPKPCPQTEQTPVLPAPIAKSKRPVIPPPKKIDPAHFDALVYSQPGASTPPPGVELATIGPAEPPKSNHVKKDSIKDEPLYLDIDPRIHWPQRHSAAWHAAKQREIRARGNKKANFGRAAESLRRQRQEMVKRGVTFEDTLPDKILENPAWVKVLRKLNGLPPAPEEESSNSGGTGSADTNGVEGHGQEQGLEQGHQKKGRKQGRITGKKVGPGRVVVTGLNGLELKKRLGDGLALKKRLGGRST</sequence>
<keyword evidence="3" id="KW-1185">Reference proteome</keyword>
<feature type="region of interest" description="Disordered" evidence="1">
    <location>
        <begin position="52"/>
        <end position="239"/>
    </location>
</feature>
<protein>
    <submittedName>
        <fullName evidence="2">Uncharacterized protein</fullName>
    </submittedName>
</protein>
<dbReference type="AlphaFoldDB" id="A0AAJ0GXH4"/>